<evidence type="ECO:0000313" key="2">
    <source>
        <dbReference type="Proteomes" id="UP000823674"/>
    </source>
</evidence>
<dbReference type="EMBL" id="JADBGQ010000006">
    <property type="protein sequence ID" value="KAG5393989.1"/>
    <property type="molecule type" value="Genomic_DNA"/>
</dbReference>
<keyword evidence="2" id="KW-1185">Reference proteome</keyword>
<evidence type="ECO:0000313" key="1">
    <source>
        <dbReference type="EMBL" id="KAG5393989.1"/>
    </source>
</evidence>
<dbReference type="Proteomes" id="UP000823674">
    <property type="component" value="Chromosome A06"/>
</dbReference>
<accession>A0ABQ7M8R9</accession>
<name>A0ABQ7M8R9_BRACM</name>
<proteinExistence type="predicted"/>
<comment type="caution">
    <text evidence="1">The sequence shown here is derived from an EMBL/GenBank/DDBJ whole genome shotgun (WGS) entry which is preliminary data.</text>
</comment>
<organism evidence="1 2">
    <name type="scientific">Brassica rapa subsp. trilocularis</name>
    <dbReference type="NCBI Taxonomy" id="1813537"/>
    <lineage>
        <taxon>Eukaryota</taxon>
        <taxon>Viridiplantae</taxon>
        <taxon>Streptophyta</taxon>
        <taxon>Embryophyta</taxon>
        <taxon>Tracheophyta</taxon>
        <taxon>Spermatophyta</taxon>
        <taxon>Magnoliopsida</taxon>
        <taxon>eudicotyledons</taxon>
        <taxon>Gunneridae</taxon>
        <taxon>Pentapetalae</taxon>
        <taxon>rosids</taxon>
        <taxon>malvids</taxon>
        <taxon>Brassicales</taxon>
        <taxon>Brassicaceae</taxon>
        <taxon>Brassiceae</taxon>
        <taxon>Brassica</taxon>
    </lineage>
</organism>
<sequence length="206" mass="23605">MLEGDNQMTSQDRVLLIIGSWVRDQYKRWIFEPDISNQLEHYIRLRTGMTLRELLTAVRERLQVTTKGVTLKLSYQYPEWVSFDDPELGLPVYITDDIEVWGFIEMRRAIEKVNLFVSLVCPTGGLHVARETAHMNLTMAARVNPTMDESWHDFAISETPLTLPQTEPNANRRVIEVPDDSISRQEGGVDCTGRRAIPFTKGGIEI</sequence>
<reference evidence="1 2" key="1">
    <citation type="submission" date="2021-03" db="EMBL/GenBank/DDBJ databases">
        <authorList>
            <person name="King G.J."/>
            <person name="Bancroft I."/>
            <person name="Baten A."/>
            <person name="Bloomfield J."/>
            <person name="Borpatragohain P."/>
            <person name="He Z."/>
            <person name="Irish N."/>
            <person name="Irwin J."/>
            <person name="Liu K."/>
            <person name="Mauleon R.P."/>
            <person name="Moore J."/>
            <person name="Morris R."/>
            <person name="Ostergaard L."/>
            <person name="Wang B."/>
            <person name="Wells R."/>
        </authorList>
    </citation>
    <scope>NUCLEOTIDE SEQUENCE [LARGE SCALE GENOMIC DNA]</scope>
    <source>
        <strain evidence="1">R-o-18</strain>
        <tissue evidence="1">Leaf</tissue>
    </source>
</reference>
<gene>
    <name evidence="1" type="primary">A06p037890.1_BraROA</name>
    <name evidence="1" type="ORF">IGI04_023952</name>
</gene>
<protein>
    <submittedName>
        <fullName evidence="1">Uncharacterized protein</fullName>
    </submittedName>
</protein>